<dbReference type="SUPFAM" id="SSF55486">
    <property type="entry name" value="Metalloproteases ('zincins'), catalytic domain"/>
    <property type="match status" value="1"/>
</dbReference>
<protein>
    <submittedName>
        <fullName evidence="1">Metallopeptidase</fullName>
    </submittedName>
</protein>
<comment type="caution">
    <text evidence="1">The sequence shown here is derived from an EMBL/GenBank/DDBJ whole genome shotgun (WGS) entry which is preliminary data.</text>
</comment>
<gene>
    <name evidence="1" type="ORF">FCG67_13600</name>
</gene>
<evidence type="ECO:0000313" key="2">
    <source>
        <dbReference type="Proteomes" id="UP000305109"/>
    </source>
</evidence>
<name>A0ABY2RK45_9NOCA</name>
<organism evidence="1 2">
    <name type="scientific">Rhodococcus oryzae</name>
    <dbReference type="NCBI Taxonomy" id="2571143"/>
    <lineage>
        <taxon>Bacteria</taxon>
        <taxon>Bacillati</taxon>
        <taxon>Actinomycetota</taxon>
        <taxon>Actinomycetes</taxon>
        <taxon>Mycobacteriales</taxon>
        <taxon>Nocardiaceae</taxon>
        <taxon>Rhodococcus</taxon>
    </lineage>
</organism>
<dbReference type="RefSeq" id="WP_136910258.1">
    <property type="nucleotide sequence ID" value="NZ_SUMD01000005.1"/>
</dbReference>
<dbReference type="PROSITE" id="PS51257">
    <property type="entry name" value="PROKAR_LIPOPROTEIN"/>
    <property type="match status" value="1"/>
</dbReference>
<keyword evidence="2" id="KW-1185">Reference proteome</keyword>
<evidence type="ECO:0000313" key="1">
    <source>
        <dbReference type="EMBL" id="TJZ78051.1"/>
    </source>
</evidence>
<sequence length="477" mass="49717">MRRRRSVLTVASLVAVAAVVAGCSGAIDGRAVSIYDNPFTVAGLPATSGPSGPREGVPDAQLPVRGADGSAADVLATNAVDDIAAFWQSEYPRAFGGDFRPVTDLLSWDPDADRAQAPTFCGDNTHGFANAGYCTRDGSIGWDRTVLLPSLIETFGPMSVVMVMAHEYGHAVQYGSGLAGDDDLTLVLEQQADCFAGAYMRHVAQGDSRHFTLNTSDGLNSVMAAMVAVRDSDPNDPESVHGSAFERITAFQIGFTDGAKSCTKIDETDVMSRQAELPQQFTTEGDTGEMPVTEESVQLTVDSLQALFDLPQKPAVDFAGADTGCPDAETTEPVSYCPATNTIGVSLPELIERGTPNPESGDEFTADVRGDFGAYVLVASRFTLAAQAHADKSLTEAKTAVRAACLSGAWTAATAVGEAGGLTLSPGDLDEAVSGLLSDGLMASDVNGNTVPSGFARVDAFRSGVLGGEQACENRYG</sequence>
<dbReference type="EMBL" id="SUMD01000005">
    <property type="protein sequence ID" value="TJZ78051.1"/>
    <property type="molecule type" value="Genomic_DNA"/>
</dbReference>
<reference evidence="1 2" key="1">
    <citation type="submission" date="2019-04" db="EMBL/GenBank/DDBJ databases">
        <title>Rhodococcus oryzae sp. nov., a novel actinomycete isolated from rhizosphere soil of rice (Oryza sativa L.).</title>
        <authorList>
            <person name="Li C."/>
        </authorList>
    </citation>
    <scope>NUCLEOTIDE SEQUENCE [LARGE SCALE GENOMIC DNA]</scope>
    <source>
        <strain evidence="1 2">NEAU-CX67</strain>
    </source>
</reference>
<accession>A0ABY2RK45</accession>
<dbReference type="Proteomes" id="UP000305109">
    <property type="component" value="Unassembled WGS sequence"/>
</dbReference>
<proteinExistence type="predicted"/>